<feature type="chain" id="PRO_5042021276" description="Erythromycin esterase" evidence="2">
    <location>
        <begin position="25"/>
        <end position="434"/>
    </location>
</feature>
<accession>A0AAF0CFG5</accession>
<protein>
    <recommendedName>
        <fullName evidence="5">Erythromycin esterase</fullName>
    </recommendedName>
</protein>
<dbReference type="KEGG" id="hfl:PUV54_13055"/>
<proteinExistence type="predicted"/>
<gene>
    <name evidence="3" type="ORF">PUV54_13055</name>
</gene>
<evidence type="ECO:0000313" key="4">
    <source>
        <dbReference type="Proteomes" id="UP001214043"/>
    </source>
</evidence>
<dbReference type="Proteomes" id="UP001214043">
    <property type="component" value="Chromosome"/>
</dbReference>
<dbReference type="RefSeq" id="WP_274492705.1">
    <property type="nucleotide sequence ID" value="NZ_CP118166.1"/>
</dbReference>
<dbReference type="AlphaFoldDB" id="A0AAF0CFG5"/>
<organism evidence="3 4">
    <name type="scientific">Hyphococcus flavus</name>
    <dbReference type="NCBI Taxonomy" id="1866326"/>
    <lineage>
        <taxon>Bacteria</taxon>
        <taxon>Pseudomonadati</taxon>
        <taxon>Pseudomonadota</taxon>
        <taxon>Alphaproteobacteria</taxon>
        <taxon>Parvularculales</taxon>
        <taxon>Parvularculaceae</taxon>
        <taxon>Hyphococcus</taxon>
    </lineage>
</organism>
<keyword evidence="2" id="KW-0732">Signal</keyword>
<keyword evidence="4" id="KW-1185">Reference proteome</keyword>
<sequence length="434" mass="47977">MLLRVIALCAAIVLTSGTVSQSDAQEQESPQAKLIQLAEENRYRLEYDGETFSGSAWNKLIAEGEKVQFFLLGEEHGIAENPKLAGALFSKLTDAGYSKVAIEVSPIVARNLDETLRDEGLEGLKRLYSRVGGEPAFFGMKEEAEFLQTVRSAVKGKAPVLWGADYEVGSDRVLLDLLEAKRKPEEASEVLASLRAASDESWAKYYETQGPQFIFSFSGDPALVRTLRDSWPRRDDETDWILDTLEETLEINKHWVNGEGWRSNERRANFLRANFLRHWAAEKRKNGSPKVFAKFGASHLMRGLNATETFDLGSLLPELAEIEGGHAFSIIVLPGDGSNTAVLDPRTFTYVSAPAKDGYARGLGAVSSAAYEDAFTLIDMRPLRSELSSGANWAPKELRKVVHSYDMMLVMSGSTPSSPFAHEPPDPSVLRPDQ</sequence>
<reference evidence="3" key="1">
    <citation type="submission" date="2023-02" db="EMBL/GenBank/DDBJ databases">
        <title>Genome sequence of Hyphococcus flavus.</title>
        <authorList>
            <person name="Rong J.-C."/>
            <person name="Zhao Q."/>
            <person name="Yi M."/>
            <person name="Wu J.-Y."/>
        </authorList>
    </citation>
    <scope>NUCLEOTIDE SEQUENCE</scope>
    <source>
        <strain evidence="3">MCCC 1K03223</strain>
    </source>
</reference>
<feature type="region of interest" description="Disordered" evidence="1">
    <location>
        <begin position="415"/>
        <end position="434"/>
    </location>
</feature>
<evidence type="ECO:0000256" key="1">
    <source>
        <dbReference type="SAM" id="MobiDB-lite"/>
    </source>
</evidence>
<feature type="signal peptide" evidence="2">
    <location>
        <begin position="1"/>
        <end position="24"/>
    </location>
</feature>
<evidence type="ECO:0008006" key="5">
    <source>
        <dbReference type="Google" id="ProtNLM"/>
    </source>
</evidence>
<dbReference type="EMBL" id="CP118166">
    <property type="protein sequence ID" value="WDI30883.1"/>
    <property type="molecule type" value="Genomic_DNA"/>
</dbReference>
<name>A0AAF0CFG5_9PROT</name>
<evidence type="ECO:0000256" key="2">
    <source>
        <dbReference type="SAM" id="SignalP"/>
    </source>
</evidence>
<evidence type="ECO:0000313" key="3">
    <source>
        <dbReference type="EMBL" id="WDI30883.1"/>
    </source>
</evidence>